<organism evidence="4 5">
    <name type="scientific">Protea cynaroides</name>
    <dbReference type="NCBI Taxonomy" id="273540"/>
    <lineage>
        <taxon>Eukaryota</taxon>
        <taxon>Viridiplantae</taxon>
        <taxon>Streptophyta</taxon>
        <taxon>Embryophyta</taxon>
        <taxon>Tracheophyta</taxon>
        <taxon>Spermatophyta</taxon>
        <taxon>Magnoliopsida</taxon>
        <taxon>Proteales</taxon>
        <taxon>Proteaceae</taxon>
        <taxon>Protea</taxon>
    </lineage>
</organism>
<name>A0A9Q0H0K0_9MAGN</name>
<dbReference type="PANTHER" id="PTHR46196:SF1">
    <property type="entry name" value="TRANSCRIPTION FACTOR EMB1444-RELATED"/>
    <property type="match status" value="1"/>
</dbReference>
<dbReference type="Pfam" id="PF14215">
    <property type="entry name" value="bHLH-MYC_N"/>
    <property type="match status" value="1"/>
</dbReference>
<evidence type="ECO:0000313" key="4">
    <source>
        <dbReference type="EMBL" id="KAJ4955885.1"/>
    </source>
</evidence>
<dbReference type="PANTHER" id="PTHR46196">
    <property type="entry name" value="TRANSCRIPTION FACTOR BHLH155-LIKE ISOFORM X1-RELATED"/>
    <property type="match status" value="1"/>
</dbReference>
<evidence type="ECO:0000313" key="5">
    <source>
        <dbReference type="Proteomes" id="UP001141806"/>
    </source>
</evidence>
<accession>A0A9Q0H0K0</accession>
<dbReference type="InterPro" id="IPR043561">
    <property type="entry name" value="LHW-like"/>
</dbReference>
<dbReference type="EMBL" id="JAMYWD010000011">
    <property type="protein sequence ID" value="KAJ4955885.1"/>
    <property type="molecule type" value="Genomic_DNA"/>
</dbReference>
<evidence type="ECO:0000259" key="3">
    <source>
        <dbReference type="Pfam" id="PF14215"/>
    </source>
</evidence>
<dbReference type="InterPro" id="IPR025610">
    <property type="entry name" value="MYC/MYB_N"/>
</dbReference>
<gene>
    <name evidence="4" type="ORF">NE237_012668</name>
</gene>
<keyword evidence="2" id="KW-0804">Transcription</keyword>
<evidence type="ECO:0000256" key="1">
    <source>
        <dbReference type="ARBA" id="ARBA00023015"/>
    </source>
</evidence>
<comment type="caution">
    <text evidence="4">The sequence shown here is derived from an EMBL/GenBank/DDBJ whole genome shotgun (WGS) entry which is preliminary data.</text>
</comment>
<keyword evidence="1" id="KW-0805">Transcription regulation</keyword>
<dbReference type="OrthoDB" id="778365at2759"/>
<reference evidence="4" key="1">
    <citation type="journal article" date="2023" name="Plant J.">
        <title>The genome of the king protea, Protea cynaroides.</title>
        <authorList>
            <person name="Chang J."/>
            <person name="Duong T.A."/>
            <person name="Schoeman C."/>
            <person name="Ma X."/>
            <person name="Roodt D."/>
            <person name="Barker N."/>
            <person name="Li Z."/>
            <person name="Van de Peer Y."/>
            <person name="Mizrachi E."/>
        </authorList>
    </citation>
    <scope>NUCLEOTIDE SEQUENCE</scope>
    <source>
        <tissue evidence="4">Young leaves</tissue>
    </source>
</reference>
<dbReference type="GO" id="GO:0003700">
    <property type="term" value="F:DNA-binding transcription factor activity"/>
    <property type="evidence" value="ECO:0007669"/>
    <property type="project" value="InterPro"/>
</dbReference>
<sequence length="101" mass="11754">MDTHLRETLRRLCFKTQWKYAVFWKLEYLDRKILTWEDAYCNNHESPDHSVNMCYIDTLVDSHHGKYQQHLLGLALAKMTCVVYPLGEGIIGKVAASGTHQ</sequence>
<dbReference type="Proteomes" id="UP001141806">
    <property type="component" value="Unassembled WGS sequence"/>
</dbReference>
<keyword evidence="5" id="KW-1185">Reference proteome</keyword>
<protein>
    <recommendedName>
        <fullName evidence="3">Transcription factor MYC/MYB N-terminal domain-containing protein</fullName>
    </recommendedName>
</protein>
<evidence type="ECO:0000256" key="2">
    <source>
        <dbReference type="ARBA" id="ARBA00023163"/>
    </source>
</evidence>
<feature type="domain" description="Transcription factor MYC/MYB N-terminal" evidence="3">
    <location>
        <begin position="5"/>
        <end position="101"/>
    </location>
</feature>
<proteinExistence type="predicted"/>
<dbReference type="AlphaFoldDB" id="A0A9Q0H0K0"/>